<reference evidence="3 4" key="1">
    <citation type="submission" date="2017-05" db="EMBL/GenBank/DDBJ databases">
        <authorList>
            <person name="Varghese N."/>
            <person name="Submissions S."/>
        </authorList>
    </citation>
    <scope>NUCLEOTIDE SEQUENCE [LARGE SCALE GENOMIC DNA]</scope>
    <source>
        <strain evidence="3 4">DSM 25457</strain>
    </source>
</reference>
<sequence length="476" mass="52713">MACQANRVSIDLARIWVQLSTQDARHPSRLAVALRTRMLSTDPTENASSLRKRARDEPGNFVASRFIRLALERLTLVTVNVFLGSMQRCVAGAEGEITRSSRRPFQHGLLWIVSPCCRTNLGGNFVYNSPWVTLVSPLVFPPSCKHLTTSPPLNRTFALVAFAIVLLLNGFLSDTTSHAADAHKLVIIAGKPSHPPRMHEFNAGVQLLAKCLESVDGLEVVPVLNGWPQDESVFDDADSVVFYMDGGRRHEIVQEEGRRLKLIDEWAERGVGLGFMHFGVEVVADQAGAEMLRWIGGHYENAFSCNPIWEPTFAVLPDHPVTNGVKPFQILDEWYFNIRFLGGIVGNDAQSIKDTKFQPILLATPSDDVRDGTYVYPKGPYSHIQASAGRAEAVMWTVERADGGRGFGFTGGHFHDNWANDDYRKVVLNALVWSAQVEVPENGIASTVSDSMLEANLDKKAPQKKKPKVKKQAKSE</sequence>
<dbReference type="EMBL" id="FXUG01000015">
    <property type="protein sequence ID" value="SMP72370.1"/>
    <property type="molecule type" value="Genomic_DNA"/>
</dbReference>
<dbReference type="SUPFAM" id="SSF52317">
    <property type="entry name" value="Class I glutamine amidotransferase-like"/>
    <property type="match status" value="1"/>
</dbReference>
<dbReference type="Gene3D" id="3.40.50.880">
    <property type="match status" value="1"/>
</dbReference>
<dbReference type="Proteomes" id="UP001158067">
    <property type="component" value="Unassembled WGS sequence"/>
</dbReference>
<comment type="caution">
    <text evidence="3">The sequence shown here is derived from an EMBL/GenBank/DDBJ whole genome shotgun (WGS) entry which is preliminary data.</text>
</comment>
<dbReference type="InterPro" id="IPR029010">
    <property type="entry name" value="ThuA-like"/>
</dbReference>
<gene>
    <name evidence="3" type="ORF">SAMN06265222_11572</name>
</gene>
<proteinExistence type="predicted"/>
<evidence type="ECO:0000259" key="2">
    <source>
        <dbReference type="Pfam" id="PF06283"/>
    </source>
</evidence>
<protein>
    <submittedName>
        <fullName evidence="3">Trehalose utilisation</fullName>
    </submittedName>
</protein>
<evidence type="ECO:0000256" key="1">
    <source>
        <dbReference type="SAM" id="MobiDB-lite"/>
    </source>
</evidence>
<keyword evidence="4" id="KW-1185">Reference proteome</keyword>
<dbReference type="Pfam" id="PF06283">
    <property type="entry name" value="ThuA"/>
    <property type="match status" value="1"/>
</dbReference>
<evidence type="ECO:0000313" key="3">
    <source>
        <dbReference type="EMBL" id="SMP72370.1"/>
    </source>
</evidence>
<name>A0ABY1QMK9_9BACT</name>
<feature type="region of interest" description="Disordered" evidence="1">
    <location>
        <begin position="455"/>
        <end position="476"/>
    </location>
</feature>
<evidence type="ECO:0000313" key="4">
    <source>
        <dbReference type="Proteomes" id="UP001158067"/>
    </source>
</evidence>
<dbReference type="InterPro" id="IPR029062">
    <property type="entry name" value="Class_I_gatase-like"/>
</dbReference>
<feature type="domain" description="ThuA-like" evidence="2">
    <location>
        <begin position="201"/>
        <end position="433"/>
    </location>
</feature>
<organism evidence="3 4">
    <name type="scientific">Neorhodopirellula lusitana</name>
    <dbReference type="NCBI Taxonomy" id="445327"/>
    <lineage>
        <taxon>Bacteria</taxon>
        <taxon>Pseudomonadati</taxon>
        <taxon>Planctomycetota</taxon>
        <taxon>Planctomycetia</taxon>
        <taxon>Pirellulales</taxon>
        <taxon>Pirellulaceae</taxon>
        <taxon>Neorhodopirellula</taxon>
    </lineage>
</organism>
<feature type="compositionally biased region" description="Basic residues" evidence="1">
    <location>
        <begin position="462"/>
        <end position="476"/>
    </location>
</feature>
<accession>A0ABY1QMK9</accession>